<feature type="domain" description="N-acetyltransferase" evidence="1">
    <location>
        <begin position="192"/>
        <end position="340"/>
    </location>
</feature>
<dbReference type="Pfam" id="PF13302">
    <property type="entry name" value="Acetyltransf_3"/>
    <property type="match status" value="1"/>
</dbReference>
<evidence type="ECO:0000313" key="3">
    <source>
        <dbReference type="Proteomes" id="UP000255070"/>
    </source>
</evidence>
<dbReference type="AlphaFoldDB" id="A0A8B4S646"/>
<reference evidence="2 3" key="1">
    <citation type="submission" date="2018-06" db="EMBL/GenBank/DDBJ databases">
        <authorList>
            <consortium name="Pathogen Informatics"/>
            <person name="Doyle S."/>
        </authorList>
    </citation>
    <scope>NUCLEOTIDE SEQUENCE [LARGE SCALE GENOMIC DNA]</scope>
    <source>
        <strain evidence="2 3">NCTC10698</strain>
    </source>
</reference>
<dbReference type="Pfam" id="PF00583">
    <property type="entry name" value="Acetyltransf_1"/>
    <property type="match status" value="1"/>
</dbReference>
<keyword evidence="2" id="KW-0012">Acyltransferase</keyword>
<evidence type="ECO:0000313" key="2">
    <source>
        <dbReference type="EMBL" id="SUY78612.1"/>
    </source>
</evidence>
<dbReference type="PANTHER" id="PTHR43792:SF9">
    <property type="entry name" value="RIBOSOMAL-PROTEIN-ALANINE ACETYLTRANSFERASE"/>
    <property type="match status" value="1"/>
</dbReference>
<dbReference type="GeneID" id="63998365"/>
<evidence type="ECO:0000259" key="1">
    <source>
        <dbReference type="PROSITE" id="PS51186"/>
    </source>
</evidence>
<sequence>MDLPADFPEFFLPSCTLRRIHRDDVQAIFSGLSNPQVIAHYGVSYDSLEATDEQMRWYDALLEEHRGIWWGVTLPGRDELIGACGFNDWSHSDRSLDIGYWLMPEHWGRGLMQECLPAILRFALSSLGVHRIHADVEPENPASTRLLKRIGFVFEGTLRDVEYKDGRFLSLHQYSLLTTDPAGRALQEDNTPILRPSRASDAQALSALAHRSKAHWGYPETWMEAWEAALTFQPEQMTGQYAVLVAADGQLLGFYGLESREEGWQLEHCWVDPQSIGSGHGRHLVEHALSVVRGLGVNTLAVESDPSARGFYERLGAQHVRDMPRPICGEPRYLPILEWEFNHYPLEK</sequence>
<dbReference type="InterPro" id="IPR016181">
    <property type="entry name" value="Acyl_CoA_acyltransferase"/>
</dbReference>
<keyword evidence="3" id="KW-1185">Reference proteome</keyword>
<dbReference type="EC" id="2.3.1.-" evidence="2"/>
<organism evidence="2 3">
    <name type="scientific">Comamonas testosteroni</name>
    <name type="common">Pseudomonas testosteroni</name>
    <dbReference type="NCBI Taxonomy" id="285"/>
    <lineage>
        <taxon>Bacteria</taxon>
        <taxon>Pseudomonadati</taxon>
        <taxon>Pseudomonadota</taxon>
        <taxon>Betaproteobacteria</taxon>
        <taxon>Burkholderiales</taxon>
        <taxon>Comamonadaceae</taxon>
        <taxon>Comamonas</taxon>
    </lineage>
</organism>
<gene>
    <name evidence="2" type="primary">rimL</name>
    <name evidence="2" type="ORF">NCTC10698_03529</name>
</gene>
<dbReference type="GO" id="GO:0008999">
    <property type="term" value="F:protein-N-terminal-alanine acetyltransferase activity"/>
    <property type="evidence" value="ECO:0007669"/>
    <property type="project" value="TreeGrafter"/>
</dbReference>
<dbReference type="EMBL" id="UFXL01000001">
    <property type="protein sequence ID" value="SUY78612.1"/>
    <property type="molecule type" value="Genomic_DNA"/>
</dbReference>
<dbReference type="PROSITE" id="PS51186">
    <property type="entry name" value="GNAT"/>
    <property type="match status" value="2"/>
</dbReference>
<keyword evidence="2" id="KW-0808">Transferase</keyword>
<dbReference type="GO" id="GO:0005737">
    <property type="term" value="C:cytoplasm"/>
    <property type="evidence" value="ECO:0007669"/>
    <property type="project" value="TreeGrafter"/>
</dbReference>
<dbReference type="SUPFAM" id="SSF55729">
    <property type="entry name" value="Acyl-CoA N-acyltransferases (Nat)"/>
    <property type="match status" value="2"/>
</dbReference>
<dbReference type="RefSeq" id="WP_169315355.1">
    <property type="nucleotide sequence ID" value="NZ_BBJZ01000022.1"/>
</dbReference>
<accession>A0A8B4S646</accession>
<comment type="caution">
    <text evidence="2">The sequence shown here is derived from an EMBL/GenBank/DDBJ whole genome shotgun (WGS) entry which is preliminary data.</text>
</comment>
<dbReference type="CDD" id="cd04301">
    <property type="entry name" value="NAT_SF"/>
    <property type="match status" value="1"/>
</dbReference>
<dbReference type="Gene3D" id="3.40.630.30">
    <property type="match status" value="2"/>
</dbReference>
<feature type="domain" description="N-acetyltransferase" evidence="1">
    <location>
        <begin position="15"/>
        <end position="180"/>
    </location>
</feature>
<name>A0A8B4S646_COMTE</name>
<dbReference type="InterPro" id="IPR000182">
    <property type="entry name" value="GNAT_dom"/>
</dbReference>
<dbReference type="Proteomes" id="UP000255070">
    <property type="component" value="Unassembled WGS sequence"/>
</dbReference>
<protein>
    <submittedName>
        <fullName evidence="2">Ribosomal-protein-serine acetyltransferase</fullName>
        <ecNumber evidence="2">2.3.1.-</ecNumber>
    </submittedName>
</protein>
<dbReference type="PANTHER" id="PTHR43792">
    <property type="entry name" value="GNAT FAMILY, PUTATIVE (AFU_ORTHOLOGUE AFUA_3G00765)-RELATED-RELATED"/>
    <property type="match status" value="1"/>
</dbReference>
<dbReference type="InterPro" id="IPR051531">
    <property type="entry name" value="N-acetyltransferase"/>
</dbReference>
<proteinExistence type="predicted"/>